<dbReference type="RefSeq" id="XP_066698385.1">
    <property type="nucleotide sequence ID" value="XM_066845987.1"/>
</dbReference>
<comment type="caution">
    <text evidence="2">The sequence shown here is derived from an EMBL/GenBank/DDBJ whole genome shotgun (WGS) entry which is preliminary data.</text>
</comment>
<protein>
    <submittedName>
        <fullName evidence="2">Uncharacterized protein</fullName>
    </submittedName>
</protein>
<evidence type="ECO:0000313" key="2">
    <source>
        <dbReference type="EMBL" id="KAK7948879.1"/>
    </source>
</evidence>
<name>A0ABR1Q8M2_9PEZI</name>
<evidence type="ECO:0000256" key="1">
    <source>
        <dbReference type="SAM" id="MobiDB-lite"/>
    </source>
</evidence>
<accession>A0ABR1Q8M2</accession>
<keyword evidence="3" id="KW-1185">Reference proteome</keyword>
<dbReference type="GeneID" id="92079049"/>
<sequence>MSQPEKPPEPSAVQRFFGGIGPYPFVLSAVALGAHGARVVKAETDEVQKSLVQAFRAQLPQQYPSEAHYPSEHTSAQPPPQPLPLPQATTTTTDELPFPPPTQAPGHKKKERTLLYKTAEHLAAWGYTPWFGVAALDAYRLSQQGQFGSAEAFVDWVHNGRNVPEEWRREFVREAKALRPVSLYMVGLGRCLPLFGLVWLAKRIVKPTEDDKVMK</sequence>
<proteinExistence type="predicted"/>
<organism evidence="2 3">
    <name type="scientific">Apiospora aurea</name>
    <dbReference type="NCBI Taxonomy" id="335848"/>
    <lineage>
        <taxon>Eukaryota</taxon>
        <taxon>Fungi</taxon>
        <taxon>Dikarya</taxon>
        <taxon>Ascomycota</taxon>
        <taxon>Pezizomycotina</taxon>
        <taxon>Sordariomycetes</taxon>
        <taxon>Xylariomycetidae</taxon>
        <taxon>Amphisphaeriales</taxon>
        <taxon>Apiosporaceae</taxon>
        <taxon>Apiospora</taxon>
    </lineage>
</organism>
<evidence type="ECO:0000313" key="3">
    <source>
        <dbReference type="Proteomes" id="UP001391051"/>
    </source>
</evidence>
<feature type="region of interest" description="Disordered" evidence="1">
    <location>
        <begin position="66"/>
        <end position="109"/>
    </location>
</feature>
<reference evidence="2 3" key="1">
    <citation type="submission" date="2023-01" db="EMBL/GenBank/DDBJ databases">
        <title>Analysis of 21 Apiospora genomes using comparative genomics revels a genus with tremendous synthesis potential of carbohydrate active enzymes and secondary metabolites.</title>
        <authorList>
            <person name="Sorensen T."/>
        </authorList>
    </citation>
    <scope>NUCLEOTIDE SEQUENCE [LARGE SCALE GENOMIC DNA]</scope>
    <source>
        <strain evidence="2 3">CBS 24483</strain>
    </source>
</reference>
<dbReference type="Proteomes" id="UP001391051">
    <property type="component" value="Unassembled WGS sequence"/>
</dbReference>
<dbReference type="EMBL" id="JAQQWE010000006">
    <property type="protein sequence ID" value="KAK7948879.1"/>
    <property type="molecule type" value="Genomic_DNA"/>
</dbReference>
<gene>
    <name evidence="2" type="ORF">PG986_009765</name>
</gene>